<proteinExistence type="predicted"/>
<dbReference type="Proteomes" id="UP000664349">
    <property type="component" value="Unassembled WGS sequence"/>
</dbReference>
<dbReference type="RefSeq" id="WP_161784589.1">
    <property type="nucleotide sequence ID" value="NZ_JAEILV010000001.1"/>
</dbReference>
<evidence type="ECO:0000313" key="2">
    <source>
        <dbReference type="Proteomes" id="UP000664349"/>
    </source>
</evidence>
<gene>
    <name evidence="1" type="ORF">J1C50_00970</name>
</gene>
<protein>
    <submittedName>
        <fullName evidence="1">Uncharacterized protein</fullName>
    </submittedName>
</protein>
<sequence>MIFSGNENWLGSLARAEDSALPLRDDTVAVEWARLAPQPLPQAAAQPSQPA</sequence>
<comment type="caution">
    <text evidence="1">The sequence shown here is derived from an EMBL/GenBank/DDBJ whole genome shotgun (WGS) entry which is preliminary data.</text>
</comment>
<name>A0ABS3GG86_9NEIS</name>
<reference evidence="1 2" key="1">
    <citation type="submission" date="2021-03" db="EMBL/GenBank/DDBJ databases">
        <title>First Case of infection caused by Chromobacterium haemolyticum derived from water in China.</title>
        <authorList>
            <person name="Chen J."/>
            <person name="Liu C."/>
        </authorList>
    </citation>
    <scope>NUCLEOTIDE SEQUENCE [LARGE SCALE GENOMIC DNA]</scope>
    <source>
        <strain evidence="1 2">WJ-5</strain>
    </source>
</reference>
<keyword evidence="2" id="KW-1185">Reference proteome</keyword>
<dbReference type="EMBL" id="JAFLRD010000001">
    <property type="protein sequence ID" value="MBO0414066.1"/>
    <property type="molecule type" value="Genomic_DNA"/>
</dbReference>
<evidence type="ECO:0000313" key="1">
    <source>
        <dbReference type="EMBL" id="MBO0414066.1"/>
    </source>
</evidence>
<accession>A0ABS3GG86</accession>
<organism evidence="1 2">
    <name type="scientific">Chromobacterium haemolyticum</name>
    <dbReference type="NCBI Taxonomy" id="394935"/>
    <lineage>
        <taxon>Bacteria</taxon>
        <taxon>Pseudomonadati</taxon>
        <taxon>Pseudomonadota</taxon>
        <taxon>Betaproteobacteria</taxon>
        <taxon>Neisseriales</taxon>
        <taxon>Chromobacteriaceae</taxon>
        <taxon>Chromobacterium</taxon>
    </lineage>
</organism>